<dbReference type="InterPro" id="IPR029045">
    <property type="entry name" value="ClpP/crotonase-like_dom_sf"/>
</dbReference>
<dbReference type="NCBIfam" id="NF045542">
    <property type="entry name" value="Clp_rel_HeadMat"/>
    <property type="match status" value="1"/>
</dbReference>
<dbReference type="GO" id="GO:0006515">
    <property type="term" value="P:protein quality control for misfolded or incompletely synthesized proteins"/>
    <property type="evidence" value="ECO:0007669"/>
    <property type="project" value="TreeGrafter"/>
</dbReference>
<dbReference type="GO" id="GO:0004176">
    <property type="term" value="F:ATP-dependent peptidase activity"/>
    <property type="evidence" value="ECO:0007669"/>
    <property type="project" value="InterPro"/>
</dbReference>
<dbReference type="InterPro" id="IPR023562">
    <property type="entry name" value="ClpP/TepA"/>
</dbReference>
<evidence type="ECO:0000313" key="9">
    <source>
        <dbReference type="Proteomes" id="UP001229422"/>
    </source>
</evidence>
<evidence type="ECO:0000256" key="6">
    <source>
        <dbReference type="RuleBase" id="RU003567"/>
    </source>
</evidence>
<dbReference type="PRINTS" id="PR00127">
    <property type="entry name" value="CLPPROTEASEP"/>
</dbReference>
<gene>
    <name evidence="8" type="ORF">QL281_22660</name>
</gene>
<dbReference type="Gene3D" id="3.90.226.10">
    <property type="entry name" value="2-enoyl-CoA Hydratase, Chain A, domain 1"/>
    <property type="match status" value="1"/>
</dbReference>
<evidence type="ECO:0000256" key="2">
    <source>
        <dbReference type="ARBA" id="ARBA00022490"/>
    </source>
</evidence>
<keyword evidence="7" id="KW-1133">Transmembrane helix</keyword>
<evidence type="ECO:0000313" key="8">
    <source>
        <dbReference type="EMBL" id="WHM21526.1"/>
    </source>
</evidence>
<dbReference type="SUPFAM" id="SSF52096">
    <property type="entry name" value="ClpP/crotonase"/>
    <property type="match status" value="1"/>
</dbReference>
<dbReference type="Pfam" id="PF00574">
    <property type="entry name" value="CLP_protease"/>
    <property type="match status" value="1"/>
</dbReference>
<keyword evidence="3 8" id="KW-0645">Protease</keyword>
<evidence type="ECO:0000256" key="5">
    <source>
        <dbReference type="ARBA" id="ARBA00022825"/>
    </source>
</evidence>
<dbReference type="EMBL" id="CP125292">
    <property type="protein sequence ID" value="WHM21526.1"/>
    <property type="molecule type" value="Genomic_DNA"/>
</dbReference>
<dbReference type="PANTHER" id="PTHR10381:SF70">
    <property type="entry name" value="ATP-DEPENDENT CLP PROTEASE PROTEOLYTIC SUBUNIT"/>
    <property type="match status" value="1"/>
</dbReference>
<keyword evidence="2" id="KW-0963">Cytoplasm</keyword>
<dbReference type="CDD" id="cd07016">
    <property type="entry name" value="S14_ClpP_1"/>
    <property type="match status" value="1"/>
</dbReference>
<keyword evidence="4 8" id="KW-0378">Hydrolase</keyword>
<evidence type="ECO:0000256" key="4">
    <source>
        <dbReference type="ARBA" id="ARBA00022801"/>
    </source>
</evidence>
<accession>A0AAP2M4U4</accession>
<feature type="transmembrane region" description="Helical" evidence="7">
    <location>
        <begin position="84"/>
        <end position="103"/>
    </location>
</feature>
<dbReference type="GO" id="GO:0009368">
    <property type="term" value="C:endopeptidase Clp complex"/>
    <property type="evidence" value="ECO:0007669"/>
    <property type="project" value="TreeGrafter"/>
</dbReference>
<comment type="similarity">
    <text evidence="1 6">Belongs to the peptidase S14 family.</text>
</comment>
<proteinExistence type="inferred from homology"/>
<evidence type="ECO:0000256" key="7">
    <source>
        <dbReference type="SAM" id="Phobius"/>
    </source>
</evidence>
<dbReference type="GO" id="GO:0004252">
    <property type="term" value="F:serine-type endopeptidase activity"/>
    <property type="evidence" value="ECO:0007669"/>
    <property type="project" value="InterPro"/>
</dbReference>
<dbReference type="AlphaFoldDB" id="A0AAP2M4U4"/>
<dbReference type="Proteomes" id="UP001229422">
    <property type="component" value="Chromosome"/>
</dbReference>
<keyword evidence="7" id="KW-0472">Membrane</keyword>
<evidence type="ECO:0000256" key="1">
    <source>
        <dbReference type="ARBA" id="ARBA00007039"/>
    </source>
</evidence>
<reference evidence="8" key="1">
    <citation type="submission" date="2023-05" db="EMBL/GenBank/DDBJ databases">
        <title>Complete genome sequence of Bacillus subtilis SRCM117797 isolated from Soybean paste.</title>
        <authorList>
            <person name="Abraha H.B."/>
            <person name="Kim K.-P."/>
            <person name="Ryu M.-S."/>
            <person name="Jeong D.-Y."/>
        </authorList>
    </citation>
    <scope>NUCLEOTIDE SEQUENCE</scope>
    <source>
        <strain evidence="8">SRCM117797</strain>
    </source>
</reference>
<evidence type="ECO:0000256" key="3">
    <source>
        <dbReference type="ARBA" id="ARBA00022670"/>
    </source>
</evidence>
<name>A0AAP2M4U4_BACIU</name>
<dbReference type="InterPro" id="IPR001907">
    <property type="entry name" value="ClpP"/>
</dbReference>
<dbReference type="GO" id="GO:0051117">
    <property type="term" value="F:ATPase binding"/>
    <property type="evidence" value="ECO:0007669"/>
    <property type="project" value="TreeGrafter"/>
</dbReference>
<protein>
    <recommendedName>
        <fullName evidence="6">ATP-dependent Clp protease proteolytic subunit</fullName>
    </recommendedName>
</protein>
<sequence length="245" mass="26648">MATEQKKNKYWNMKVLNESAAEITLYGSITGEGWFSESSSKAFQSELKSLGDVNSIDLYINSPGGDVFEGQAIHSMLQRHKAKINVYVDALAGSIASVIAMAGDKITMPSNAMMMIHNPYMGMVGNAAEFRKAADDLDKITESIVSTYLAKAGDKLDDGTLRQLLDDESWLTADEALNYGLIDVVSESKDVAACIDHRVMAHFKHVPGKIVAQSAAEATESPAKGTGQDELLKQKINMKLELLNL</sequence>
<dbReference type="PANTHER" id="PTHR10381">
    <property type="entry name" value="ATP-DEPENDENT CLP PROTEASE PROTEOLYTIC SUBUNIT"/>
    <property type="match status" value="1"/>
</dbReference>
<keyword evidence="5" id="KW-0720">Serine protease</keyword>
<organism evidence="8 9">
    <name type="scientific">Bacillus subtilis</name>
    <dbReference type="NCBI Taxonomy" id="1423"/>
    <lineage>
        <taxon>Bacteria</taxon>
        <taxon>Bacillati</taxon>
        <taxon>Bacillota</taxon>
        <taxon>Bacilli</taxon>
        <taxon>Bacillales</taxon>
        <taxon>Bacillaceae</taxon>
        <taxon>Bacillus</taxon>
    </lineage>
</organism>
<keyword evidence="7" id="KW-0812">Transmembrane</keyword>
<dbReference type="RefSeq" id="WP_088325970.1">
    <property type="nucleotide sequence ID" value="NZ_CP028202.1"/>
</dbReference>